<dbReference type="GO" id="GO:0005506">
    <property type="term" value="F:iron ion binding"/>
    <property type="evidence" value="ECO:0007669"/>
    <property type="project" value="InterPro"/>
</dbReference>
<dbReference type="Proteomes" id="UP001234989">
    <property type="component" value="Chromosome 4"/>
</dbReference>
<dbReference type="SUPFAM" id="SSF48264">
    <property type="entry name" value="Cytochrome P450"/>
    <property type="match status" value="1"/>
</dbReference>
<dbReference type="Pfam" id="PF00067">
    <property type="entry name" value="p450"/>
    <property type="match status" value="1"/>
</dbReference>
<dbReference type="GO" id="GO:0004497">
    <property type="term" value="F:monooxygenase activity"/>
    <property type="evidence" value="ECO:0007669"/>
    <property type="project" value="InterPro"/>
</dbReference>
<accession>A0AAF0TKH1</accession>
<evidence type="ECO:0000313" key="4">
    <source>
        <dbReference type="Proteomes" id="UP001234989"/>
    </source>
</evidence>
<protein>
    <recommendedName>
        <fullName evidence="2">Retrotransposon Copia-like N-terminal domain-containing protein</fullName>
    </recommendedName>
</protein>
<reference evidence="3" key="1">
    <citation type="submission" date="2023-08" db="EMBL/GenBank/DDBJ databases">
        <title>A de novo genome assembly of Solanum verrucosum Schlechtendal, a Mexican diploid species geographically isolated from the other diploid A-genome species in potato relatives.</title>
        <authorList>
            <person name="Hosaka K."/>
        </authorList>
    </citation>
    <scope>NUCLEOTIDE SEQUENCE</scope>
    <source>
        <tissue evidence="3">Young leaves</tissue>
    </source>
</reference>
<dbReference type="PANTHER" id="PTHR37610:SF86">
    <property type="entry name" value="RETROTRANSPOSON COPIA-LIKE N-TERMINAL DOMAIN-CONTAINING PROTEIN"/>
    <property type="match status" value="1"/>
</dbReference>
<gene>
    <name evidence="3" type="ORF">MTR67_016191</name>
</gene>
<name>A0AAF0TKH1_SOLVR</name>
<dbReference type="AlphaFoldDB" id="A0AAF0TKH1"/>
<evidence type="ECO:0000313" key="3">
    <source>
        <dbReference type="EMBL" id="WMV22806.1"/>
    </source>
</evidence>
<evidence type="ECO:0000259" key="2">
    <source>
        <dbReference type="Pfam" id="PF14244"/>
    </source>
</evidence>
<feature type="domain" description="Retrotransposon Copia-like N-terminal" evidence="2">
    <location>
        <begin position="44"/>
        <end position="89"/>
    </location>
</feature>
<keyword evidence="4" id="KW-1185">Reference proteome</keyword>
<proteinExistence type="predicted"/>
<organism evidence="3 4">
    <name type="scientific">Solanum verrucosum</name>
    <dbReference type="NCBI Taxonomy" id="315347"/>
    <lineage>
        <taxon>Eukaryota</taxon>
        <taxon>Viridiplantae</taxon>
        <taxon>Streptophyta</taxon>
        <taxon>Embryophyta</taxon>
        <taxon>Tracheophyta</taxon>
        <taxon>Spermatophyta</taxon>
        <taxon>Magnoliopsida</taxon>
        <taxon>eudicotyledons</taxon>
        <taxon>Gunneridae</taxon>
        <taxon>Pentapetalae</taxon>
        <taxon>asterids</taxon>
        <taxon>lamiids</taxon>
        <taxon>Solanales</taxon>
        <taxon>Solanaceae</taxon>
        <taxon>Solanoideae</taxon>
        <taxon>Solaneae</taxon>
        <taxon>Solanum</taxon>
    </lineage>
</organism>
<dbReference type="Gene3D" id="1.10.630.10">
    <property type="entry name" value="Cytochrome P450"/>
    <property type="match status" value="1"/>
</dbReference>
<dbReference type="InterPro" id="IPR001128">
    <property type="entry name" value="Cyt_P450"/>
</dbReference>
<dbReference type="PANTHER" id="PTHR37610">
    <property type="entry name" value="CCHC-TYPE DOMAIN-CONTAINING PROTEIN"/>
    <property type="match status" value="1"/>
</dbReference>
<feature type="region of interest" description="Disordered" evidence="1">
    <location>
        <begin position="1"/>
        <end position="29"/>
    </location>
</feature>
<dbReference type="InterPro" id="IPR029472">
    <property type="entry name" value="Copia-like_N"/>
</dbReference>
<evidence type="ECO:0000256" key="1">
    <source>
        <dbReference type="SAM" id="MobiDB-lite"/>
    </source>
</evidence>
<dbReference type="InterPro" id="IPR036396">
    <property type="entry name" value="Cyt_P450_sf"/>
</dbReference>
<sequence length="242" mass="27039">MTNTATVGSESQTNNLPSNTTHTSTGAPNYVAPIIDHNHPLYLQPNDTPGSSLISIQLTGSENYALWSRSMRIVLLGKSKLGFIDGRFPKTQFAPKLFDIWEKCNAVVLSWIMNVVRPGLLSSIVYSGDAHRVWCDLVVFRKNAAKFAHILSEVVKSNKIVDIQDLLMKATLDSVFRVAFGVELDSMSGSNEQGKNFIAAFDDANAMTLWRYVDILWKIKRFLNIETEAKLKENIKIVDAFV</sequence>
<dbReference type="Pfam" id="PF14244">
    <property type="entry name" value="Retrotran_gag_3"/>
    <property type="match status" value="1"/>
</dbReference>
<dbReference type="GO" id="GO:0016705">
    <property type="term" value="F:oxidoreductase activity, acting on paired donors, with incorporation or reduction of molecular oxygen"/>
    <property type="evidence" value="ECO:0007669"/>
    <property type="project" value="InterPro"/>
</dbReference>
<dbReference type="GO" id="GO:0020037">
    <property type="term" value="F:heme binding"/>
    <property type="evidence" value="ECO:0007669"/>
    <property type="project" value="InterPro"/>
</dbReference>
<dbReference type="EMBL" id="CP133615">
    <property type="protein sequence ID" value="WMV22806.1"/>
    <property type="molecule type" value="Genomic_DNA"/>
</dbReference>
<feature type="compositionally biased region" description="Polar residues" evidence="1">
    <location>
        <begin position="1"/>
        <end position="27"/>
    </location>
</feature>